<dbReference type="PIRSF" id="PIRSF001112">
    <property type="entry name" value="Epoxide_hydrolase"/>
    <property type="match status" value="1"/>
</dbReference>
<evidence type="ECO:0000256" key="3">
    <source>
        <dbReference type="ARBA" id="ARBA00022801"/>
    </source>
</evidence>
<protein>
    <submittedName>
        <fullName evidence="6">Epoxide hydrolase</fullName>
    </submittedName>
</protein>
<gene>
    <name evidence="6" type="ORF">PT974_05286</name>
</gene>
<comment type="similarity">
    <text evidence="1">Belongs to the peptidase S33 family.</text>
</comment>
<reference evidence="6 7" key="1">
    <citation type="submission" date="2024-01" db="EMBL/GenBank/DDBJ databases">
        <title>Complete genome of Cladobotryum mycophilum ATHUM6906.</title>
        <authorList>
            <person name="Christinaki A.C."/>
            <person name="Myridakis A.I."/>
            <person name="Kouvelis V.N."/>
        </authorList>
    </citation>
    <scope>NUCLEOTIDE SEQUENCE [LARGE SCALE GENOMIC DNA]</scope>
    <source>
        <strain evidence="6 7">ATHUM6906</strain>
    </source>
</reference>
<keyword evidence="4" id="KW-0732">Signal</keyword>
<dbReference type="Gene3D" id="3.40.50.1820">
    <property type="entry name" value="alpha/beta hydrolase"/>
    <property type="match status" value="1"/>
</dbReference>
<evidence type="ECO:0000256" key="4">
    <source>
        <dbReference type="SAM" id="SignalP"/>
    </source>
</evidence>
<dbReference type="PANTHER" id="PTHR21661">
    <property type="entry name" value="EPOXIDE HYDROLASE 1-RELATED"/>
    <property type="match status" value="1"/>
</dbReference>
<proteinExistence type="inferred from homology"/>
<dbReference type="InterPro" id="IPR010497">
    <property type="entry name" value="Epoxide_hydro_N"/>
</dbReference>
<dbReference type="PRINTS" id="PR00412">
    <property type="entry name" value="EPOXHYDRLASE"/>
</dbReference>
<sequence length="413" mass="46350">MRTYSILPLALGLLSEATSIQTPSAVKPIQINLSSHVPHMLDLIKRTNFPPTEAPAQKDSHNTTISTGLPLSTLKDLTHEWITSFSWEKEQESINKYHHFTTNIEGQDIHFIHEKSKDPNAIPLILLHGWPGSVLEMIHLVDPLTGKNGTKGTSFNVVIPSLPGFGLSSVAPDKWDNSDTARIFNTLMTETLGYDKYAVHGTDWGCAVGYYMYEGYNTSARAAHFNFLPFFPPNPEQLTAENITLSGPEIDQEQRGLDFFTGGFAYFQEHVTKPNTIGLALYDSPVGQLTWIGEKIILWSDPRQGTGPSLITHNEILRHVSFYYLTQTFASSVYIYNQNPNGFRTTFTKAPTDAPLLYSSFNYNNGFWPKELVAKVGNLVYYKFQEFGGHFPALDNPPALAEDISKIGDYWKY</sequence>
<dbReference type="EMBL" id="JAVFKD010000012">
    <property type="protein sequence ID" value="KAK5991898.1"/>
    <property type="molecule type" value="Genomic_DNA"/>
</dbReference>
<comment type="caution">
    <text evidence="6">The sequence shown here is derived from an EMBL/GenBank/DDBJ whole genome shotgun (WGS) entry which is preliminary data.</text>
</comment>
<dbReference type="SUPFAM" id="SSF53474">
    <property type="entry name" value="alpha/beta-Hydrolases"/>
    <property type="match status" value="1"/>
</dbReference>
<accession>A0ABR0SIB4</accession>
<organism evidence="6 7">
    <name type="scientific">Cladobotryum mycophilum</name>
    <dbReference type="NCBI Taxonomy" id="491253"/>
    <lineage>
        <taxon>Eukaryota</taxon>
        <taxon>Fungi</taxon>
        <taxon>Dikarya</taxon>
        <taxon>Ascomycota</taxon>
        <taxon>Pezizomycotina</taxon>
        <taxon>Sordariomycetes</taxon>
        <taxon>Hypocreomycetidae</taxon>
        <taxon>Hypocreales</taxon>
        <taxon>Hypocreaceae</taxon>
        <taxon>Cladobotryum</taxon>
    </lineage>
</organism>
<keyword evidence="3 6" id="KW-0378">Hydrolase</keyword>
<dbReference type="InterPro" id="IPR000639">
    <property type="entry name" value="Epox_hydrolase-like"/>
</dbReference>
<feature type="domain" description="Epoxide hydrolase N-terminal" evidence="5">
    <location>
        <begin position="27"/>
        <end position="137"/>
    </location>
</feature>
<evidence type="ECO:0000256" key="2">
    <source>
        <dbReference type="ARBA" id="ARBA00022797"/>
    </source>
</evidence>
<dbReference type="PANTHER" id="PTHR21661:SF35">
    <property type="entry name" value="EPOXIDE HYDROLASE"/>
    <property type="match status" value="1"/>
</dbReference>
<keyword evidence="7" id="KW-1185">Reference proteome</keyword>
<feature type="signal peptide" evidence="4">
    <location>
        <begin position="1"/>
        <end position="19"/>
    </location>
</feature>
<dbReference type="Proteomes" id="UP001338125">
    <property type="component" value="Unassembled WGS sequence"/>
</dbReference>
<name>A0ABR0SIB4_9HYPO</name>
<evidence type="ECO:0000313" key="6">
    <source>
        <dbReference type="EMBL" id="KAK5991898.1"/>
    </source>
</evidence>
<keyword evidence="2" id="KW-0058">Aromatic hydrocarbons catabolism</keyword>
<evidence type="ECO:0000259" key="5">
    <source>
        <dbReference type="Pfam" id="PF06441"/>
    </source>
</evidence>
<evidence type="ECO:0000256" key="1">
    <source>
        <dbReference type="ARBA" id="ARBA00010088"/>
    </source>
</evidence>
<evidence type="ECO:0000313" key="7">
    <source>
        <dbReference type="Proteomes" id="UP001338125"/>
    </source>
</evidence>
<dbReference type="InterPro" id="IPR016292">
    <property type="entry name" value="Epoxide_hydrolase"/>
</dbReference>
<dbReference type="InterPro" id="IPR029058">
    <property type="entry name" value="AB_hydrolase_fold"/>
</dbReference>
<dbReference type="Pfam" id="PF06441">
    <property type="entry name" value="EHN"/>
    <property type="match status" value="1"/>
</dbReference>
<feature type="chain" id="PRO_5046065775" evidence="4">
    <location>
        <begin position="20"/>
        <end position="413"/>
    </location>
</feature>
<dbReference type="GO" id="GO:0016787">
    <property type="term" value="F:hydrolase activity"/>
    <property type="evidence" value="ECO:0007669"/>
    <property type="project" value="UniProtKB-KW"/>
</dbReference>